<dbReference type="PANTHER" id="PTHR47406">
    <property type="entry name" value="COAGULATION FACTOR 5/8 TYPE, C-TERMINAL"/>
    <property type="match status" value="1"/>
</dbReference>
<feature type="region of interest" description="Disordered" evidence="2">
    <location>
        <begin position="20"/>
        <end position="50"/>
    </location>
</feature>
<dbReference type="GeneID" id="79267249"/>
<name>A0ABD5ZQ56_9EURY</name>
<keyword evidence="1" id="KW-0378">Hydrolase</keyword>
<gene>
    <name evidence="3" type="ORF">ACFQJ4_09535</name>
</gene>
<dbReference type="PROSITE" id="PS51257">
    <property type="entry name" value="PROKAR_LIPOPROTEIN"/>
    <property type="match status" value="1"/>
</dbReference>
<protein>
    <submittedName>
        <fullName evidence="3">DUF4838 domain-containing protein</fullName>
    </submittedName>
</protein>
<proteinExistence type="predicted"/>
<accession>A0ABD5ZQ56</accession>
<evidence type="ECO:0000313" key="3">
    <source>
        <dbReference type="EMBL" id="MFC7235553.1"/>
    </source>
</evidence>
<dbReference type="PANTHER" id="PTHR47406:SF2">
    <property type="entry name" value="ALPHA GLUCURONIDASE N-TERMINAL DOMAIN-CONTAINING PROTEIN"/>
    <property type="match status" value="1"/>
</dbReference>
<evidence type="ECO:0000256" key="2">
    <source>
        <dbReference type="SAM" id="MobiDB-lite"/>
    </source>
</evidence>
<dbReference type="InterPro" id="IPR032287">
    <property type="entry name" value="DUF4838"/>
</dbReference>
<keyword evidence="4" id="KW-1185">Reference proteome</keyword>
<organism evidence="3 4">
    <name type="scientific">Halosegnis marinus</name>
    <dbReference type="NCBI Taxonomy" id="3034023"/>
    <lineage>
        <taxon>Archaea</taxon>
        <taxon>Methanobacteriati</taxon>
        <taxon>Methanobacteriota</taxon>
        <taxon>Stenosarchaea group</taxon>
        <taxon>Halobacteria</taxon>
        <taxon>Halobacteriales</taxon>
        <taxon>Natronomonadaceae</taxon>
        <taxon>Halosegnis</taxon>
    </lineage>
</organism>
<dbReference type="InterPro" id="IPR029018">
    <property type="entry name" value="Hex-like_dom2"/>
</dbReference>
<dbReference type="GO" id="GO:0016787">
    <property type="term" value="F:hydrolase activity"/>
    <property type="evidence" value="ECO:0007669"/>
    <property type="project" value="UniProtKB-KW"/>
</dbReference>
<evidence type="ECO:0000313" key="4">
    <source>
        <dbReference type="Proteomes" id="UP001596398"/>
    </source>
</evidence>
<dbReference type="EMBL" id="JBHTAP010000001">
    <property type="protein sequence ID" value="MFC7235553.1"/>
    <property type="molecule type" value="Genomic_DNA"/>
</dbReference>
<evidence type="ECO:0000256" key="1">
    <source>
        <dbReference type="ARBA" id="ARBA00022801"/>
    </source>
</evidence>
<reference evidence="3 4" key="1">
    <citation type="journal article" date="2019" name="Int. J. Syst. Evol. Microbiol.">
        <title>The Global Catalogue of Microorganisms (GCM) 10K type strain sequencing project: providing services to taxonomists for standard genome sequencing and annotation.</title>
        <authorList>
            <consortium name="The Broad Institute Genomics Platform"/>
            <consortium name="The Broad Institute Genome Sequencing Center for Infectious Disease"/>
            <person name="Wu L."/>
            <person name="Ma J."/>
        </authorList>
    </citation>
    <scope>NUCLEOTIDE SEQUENCE [LARGE SCALE GENOMIC DNA]</scope>
    <source>
        <strain evidence="3 4">DT85</strain>
    </source>
</reference>
<dbReference type="AlphaFoldDB" id="A0ABD5ZQ56"/>
<dbReference type="RefSeq" id="WP_276233689.1">
    <property type="nucleotide sequence ID" value="NZ_CP119802.1"/>
</dbReference>
<feature type="compositionally biased region" description="Basic and acidic residues" evidence="2">
    <location>
        <begin position="27"/>
        <end position="44"/>
    </location>
</feature>
<dbReference type="SUPFAM" id="SSF55545">
    <property type="entry name" value="beta-N-acetylhexosaminidase-like domain"/>
    <property type="match status" value="1"/>
</dbReference>
<dbReference type="Pfam" id="PF16126">
    <property type="entry name" value="DUF4838"/>
    <property type="match status" value="1"/>
</dbReference>
<comment type="caution">
    <text evidence="3">The sequence shown here is derived from an EMBL/GenBank/DDBJ whole genome shotgun (WGS) entry which is preliminary data.</text>
</comment>
<sequence length="651" mass="72908">MVNRRDVLLGVISAGVVASGCSNRRSGTPDDETRSDQSKPRETYHGASTGESVDLVVGGEAQFEPTVADEAVPSATRNEFIHYAEVSTDIDFTQEAAYSLRFEIGSFESVRKAVREEAFELCLSNQDLVVRGGGPRGVLYGTYELLERAFGIRWLAPGPDGTVIPDEPSLTVLVNDGIHAPDFAARVAGAFHSEEYLLWAIRNRLQPTYWPAVSDAAFTHTSTEPVGETRGGYVASTNIHSFYDLLPPSKYREKHPEWYSENQLDLRNAAVRDALVERCRRFFNTNPNVDHVAVTPEDGYGWPPRFASDSQIRAQRDAGQPARLKHHRNISEPFFRAISAIANRLKKTHPDKRLYTSAYLNYVWPPVTLQGVPDNVTVAVAHYNPADYAHPIGSTATEASERFETVLQRWTERAEAPWLYAYTVKYALDCLPFPIANRLATDIETIFQLGYDGFYSQGGEGRWGQYGPHFYVMARKLWNVDISADEVLDQYFDGMFGRGSPPVRSAYDRLWNALQNADHAVDRHPLTELRPVFTDGLIESVVSSLDTAVSATTTPRTRRNVRAMRLGAAYTKHYFAFRQAIVDHEEGDRTSLRRVVDAYNDIAELVDLGEEWDLDALPRSLVDPDGYFSLHGYAAHLGEEVDTTGPRWTVS</sequence>
<dbReference type="Proteomes" id="UP001596398">
    <property type="component" value="Unassembled WGS sequence"/>
</dbReference>